<protein>
    <recommendedName>
        <fullName evidence="4">NR LBD domain-containing protein</fullName>
    </recommendedName>
</protein>
<feature type="domain" description="NR LBD" evidence="4">
    <location>
        <begin position="1"/>
        <end position="149"/>
    </location>
</feature>
<dbReference type="Proteomes" id="UP001432027">
    <property type="component" value="Unassembled WGS sequence"/>
</dbReference>
<evidence type="ECO:0000313" key="5">
    <source>
        <dbReference type="EMBL" id="GMT02735.1"/>
    </source>
</evidence>
<reference evidence="5" key="1">
    <citation type="submission" date="2023-10" db="EMBL/GenBank/DDBJ databases">
        <title>Genome assembly of Pristionchus species.</title>
        <authorList>
            <person name="Yoshida K."/>
            <person name="Sommer R.J."/>
        </authorList>
    </citation>
    <scope>NUCLEOTIDE SEQUENCE</scope>
    <source>
        <strain evidence="5">RS0144</strain>
    </source>
</reference>
<dbReference type="SUPFAM" id="SSF48508">
    <property type="entry name" value="Nuclear receptor ligand-binding domain"/>
    <property type="match status" value="1"/>
</dbReference>
<keyword evidence="3" id="KW-0675">Receptor</keyword>
<keyword evidence="2" id="KW-0804">Transcription</keyword>
<dbReference type="PROSITE" id="PS51843">
    <property type="entry name" value="NR_LBD"/>
    <property type="match status" value="1"/>
</dbReference>
<evidence type="ECO:0000313" key="6">
    <source>
        <dbReference type="Proteomes" id="UP001432027"/>
    </source>
</evidence>
<evidence type="ECO:0000256" key="2">
    <source>
        <dbReference type="ARBA" id="ARBA00023163"/>
    </source>
</evidence>
<dbReference type="PANTHER" id="PTHR24083">
    <property type="entry name" value="NUCLEAR HORMONE RECEPTOR"/>
    <property type="match status" value="1"/>
</dbReference>
<proteinExistence type="predicted"/>
<accession>A0AAV5U7B5</accession>
<dbReference type="Gene3D" id="1.10.565.10">
    <property type="entry name" value="Retinoid X Receptor"/>
    <property type="match status" value="1"/>
</dbReference>
<dbReference type="EMBL" id="BTSX01000006">
    <property type="protein sequence ID" value="GMT02735.1"/>
    <property type="molecule type" value="Genomic_DNA"/>
</dbReference>
<keyword evidence="6" id="KW-1185">Reference proteome</keyword>
<sequence length="149" mass="16948">ITKIYVLLSTASETSHTPPNTIAISHDNVSQMSSKPVETKLWPLVDLMISIEYMKTFEFFHCLSHKDKLALARHSAMICAYLSLAYYSYENKSDVTLHPDGSNPHNGCVPVENQHERQLHHGNIQIMRDLDIDRKEYALLKVIIICNPG</sequence>
<dbReference type="Pfam" id="PF00104">
    <property type="entry name" value="Hormone_recep"/>
    <property type="match status" value="1"/>
</dbReference>
<feature type="non-terminal residue" evidence="5">
    <location>
        <position position="1"/>
    </location>
</feature>
<dbReference type="AlphaFoldDB" id="A0AAV5U7B5"/>
<evidence type="ECO:0000256" key="3">
    <source>
        <dbReference type="ARBA" id="ARBA00023170"/>
    </source>
</evidence>
<name>A0AAV5U7B5_9BILA</name>
<keyword evidence="1" id="KW-0805">Transcription regulation</keyword>
<organism evidence="5 6">
    <name type="scientific">Pristionchus entomophagus</name>
    <dbReference type="NCBI Taxonomy" id="358040"/>
    <lineage>
        <taxon>Eukaryota</taxon>
        <taxon>Metazoa</taxon>
        <taxon>Ecdysozoa</taxon>
        <taxon>Nematoda</taxon>
        <taxon>Chromadorea</taxon>
        <taxon>Rhabditida</taxon>
        <taxon>Rhabditina</taxon>
        <taxon>Diplogasteromorpha</taxon>
        <taxon>Diplogasteroidea</taxon>
        <taxon>Neodiplogasteridae</taxon>
        <taxon>Pristionchus</taxon>
    </lineage>
</organism>
<gene>
    <name evidence="5" type="ORF">PENTCL1PPCAC_24909</name>
</gene>
<evidence type="ECO:0000256" key="1">
    <source>
        <dbReference type="ARBA" id="ARBA00023015"/>
    </source>
</evidence>
<comment type="caution">
    <text evidence="5">The sequence shown here is derived from an EMBL/GenBank/DDBJ whole genome shotgun (WGS) entry which is preliminary data.</text>
</comment>
<dbReference type="InterPro" id="IPR050274">
    <property type="entry name" value="Nuclear_hormone_rcpt_NR2"/>
</dbReference>
<dbReference type="InterPro" id="IPR035500">
    <property type="entry name" value="NHR-like_dom_sf"/>
</dbReference>
<evidence type="ECO:0000259" key="4">
    <source>
        <dbReference type="PROSITE" id="PS51843"/>
    </source>
</evidence>
<dbReference type="InterPro" id="IPR000536">
    <property type="entry name" value="Nucl_hrmn_rcpt_lig-bd"/>
</dbReference>